<name>A0A9N9IJY3_9GLOM</name>
<feature type="transmembrane region" description="Helical" evidence="1">
    <location>
        <begin position="74"/>
        <end position="97"/>
    </location>
</feature>
<keyword evidence="3" id="KW-1185">Reference proteome</keyword>
<organism evidence="2 3">
    <name type="scientific">Funneliformis caledonium</name>
    <dbReference type="NCBI Taxonomy" id="1117310"/>
    <lineage>
        <taxon>Eukaryota</taxon>
        <taxon>Fungi</taxon>
        <taxon>Fungi incertae sedis</taxon>
        <taxon>Mucoromycota</taxon>
        <taxon>Glomeromycotina</taxon>
        <taxon>Glomeromycetes</taxon>
        <taxon>Glomerales</taxon>
        <taxon>Glomeraceae</taxon>
        <taxon>Funneliformis</taxon>
    </lineage>
</organism>
<dbReference type="EMBL" id="CAJVPQ010014229">
    <property type="protein sequence ID" value="CAG8738749.1"/>
    <property type="molecule type" value="Genomic_DNA"/>
</dbReference>
<proteinExistence type="predicted"/>
<comment type="caution">
    <text evidence="2">The sequence shown here is derived from an EMBL/GenBank/DDBJ whole genome shotgun (WGS) entry which is preliminary data.</text>
</comment>
<sequence length="140" mass="15766">MKGNKEGEEQRRRKTSNCADSKWWARTRRKSNHTSTRLFEAPKTLTVIVQNPASKSMADLLSNMTVPSWIKTGGVYVGGLLLAPLVLLIITQSIGIIKELVPMLVSIIKNGFRAIKELIKLGLSPLVWLYTEILEFTRNE</sequence>
<keyword evidence="1" id="KW-0812">Transmembrane</keyword>
<evidence type="ECO:0000256" key="1">
    <source>
        <dbReference type="SAM" id="Phobius"/>
    </source>
</evidence>
<evidence type="ECO:0000313" key="3">
    <source>
        <dbReference type="Proteomes" id="UP000789570"/>
    </source>
</evidence>
<protein>
    <submittedName>
        <fullName evidence="2">15712_t:CDS:1</fullName>
    </submittedName>
</protein>
<gene>
    <name evidence="2" type="ORF">FCALED_LOCUS15484</name>
</gene>
<keyword evidence="1" id="KW-1133">Transmembrane helix</keyword>
<reference evidence="2" key="1">
    <citation type="submission" date="2021-06" db="EMBL/GenBank/DDBJ databases">
        <authorList>
            <person name="Kallberg Y."/>
            <person name="Tangrot J."/>
            <person name="Rosling A."/>
        </authorList>
    </citation>
    <scope>NUCLEOTIDE SEQUENCE</scope>
    <source>
        <strain evidence="2">UK204</strain>
    </source>
</reference>
<accession>A0A9N9IJY3</accession>
<dbReference type="Proteomes" id="UP000789570">
    <property type="component" value="Unassembled WGS sequence"/>
</dbReference>
<keyword evidence="1" id="KW-0472">Membrane</keyword>
<evidence type="ECO:0000313" key="2">
    <source>
        <dbReference type="EMBL" id="CAG8738749.1"/>
    </source>
</evidence>
<dbReference type="AlphaFoldDB" id="A0A9N9IJY3"/>